<sequence>MALSPSEIADLRTDLLSFARYMFAARKGAEFKVAPHHIAVCNALERVVIGRTKRLIINIPPRSGKTELAVKNFLAWCMGNFPDSEFIHASYSKRLATTNTWEARAIMQHEAFAEIFDTPAFRDDSNAKDEFRTDQGGIVYATGADGTITGFGAGKMRDTFGGCIVIDDPHKAGEGNSDTMRQNVIDWFSTTMESRKNSPDTPIVVIMQRLHEMDLSGWLLSGGNGEHWDHLNIAARDASGVSFWPDQFPDAMLDRLERANSYVFAGQYMQRPAPIGGGILKDEWWQYYSAIPQLSHRIIFADTAQKTGTQNDYSVFQCWGYTTTGQALLLDQIRSKWEAPELLVQARAFWAKHKDGIGPLRAMKVEDKSSGTGLIQTLKREGIPVLPIGRDRDKVTRAYDAAPSIETGNVLLPRQAAWLSDFLAEASVFPNGAHDDQLDPLFDAVAELMTPVSAPSIRAL</sequence>
<dbReference type="InterPro" id="IPR035421">
    <property type="entry name" value="Terminase_6C"/>
</dbReference>
<name>A0A6J5NQA6_9CAUD</name>
<accession>A0A6J5NQA6</accession>
<dbReference type="InterPro" id="IPR027417">
    <property type="entry name" value="P-loop_NTPase"/>
</dbReference>
<evidence type="ECO:0000256" key="1">
    <source>
        <dbReference type="ARBA" id="ARBA00022612"/>
    </source>
</evidence>
<evidence type="ECO:0000259" key="5">
    <source>
        <dbReference type="Pfam" id="PF17289"/>
    </source>
</evidence>
<dbReference type="InterPro" id="IPR006517">
    <property type="entry name" value="Phage_terminase_lsu-like_C"/>
</dbReference>
<dbReference type="Pfam" id="PF17289">
    <property type="entry name" value="Terminase_6C"/>
    <property type="match status" value="1"/>
</dbReference>
<dbReference type="GO" id="GO:0005524">
    <property type="term" value="F:ATP binding"/>
    <property type="evidence" value="ECO:0007669"/>
    <property type="project" value="UniProtKB-KW"/>
</dbReference>
<keyword evidence="1" id="KW-1188">Viral release from host cell</keyword>
<organism evidence="6">
    <name type="scientific">uncultured Caudovirales phage</name>
    <dbReference type="NCBI Taxonomy" id="2100421"/>
    <lineage>
        <taxon>Viruses</taxon>
        <taxon>Duplodnaviria</taxon>
        <taxon>Heunggongvirae</taxon>
        <taxon>Uroviricota</taxon>
        <taxon>Caudoviricetes</taxon>
        <taxon>Peduoviridae</taxon>
        <taxon>Maltschvirus</taxon>
        <taxon>Maltschvirus maltsch</taxon>
    </lineage>
</organism>
<keyword evidence="2" id="KW-0547">Nucleotide-binding</keyword>
<dbReference type="Gene3D" id="3.40.50.300">
    <property type="entry name" value="P-loop containing nucleotide triphosphate hydrolases"/>
    <property type="match status" value="1"/>
</dbReference>
<gene>
    <name evidence="6" type="ORF">UFOVP681_24</name>
</gene>
<feature type="domain" description="Terminase large subunit gp17-like C-terminal" evidence="5">
    <location>
        <begin position="301"/>
        <end position="446"/>
    </location>
</feature>
<protein>
    <submittedName>
        <fullName evidence="6">Archaeophage PsiM2, terminase large subunit</fullName>
    </submittedName>
</protein>
<dbReference type="EMBL" id="LR796657">
    <property type="protein sequence ID" value="CAB4157474.1"/>
    <property type="molecule type" value="Genomic_DNA"/>
</dbReference>
<dbReference type="Gene3D" id="3.30.420.240">
    <property type="match status" value="1"/>
</dbReference>
<evidence type="ECO:0000256" key="2">
    <source>
        <dbReference type="ARBA" id="ARBA00022741"/>
    </source>
</evidence>
<reference evidence="6" key="1">
    <citation type="submission" date="2020-04" db="EMBL/GenBank/DDBJ databases">
        <authorList>
            <person name="Chiriac C."/>
            <person name="Salcher M."/>
            <person name="Ghai R."/>
            <person name="Kavagutti S V."/>
        </authorList>
    </citation>
    <scope>NUCLEOTIDE SEQUENCE</scope>
</reference>
<evidence type="ECO:0000256" key="3">
    <source>
        <dbReference type="ARBA" id="ARBA00022840"/>
    </source>
</evidence>
<proteinExistence type="predicted"/>
<evidence type="ECO:0000256" key="4">
    <source>
        <dbReference type="ARBA" id="ARBA00023219"/>
    </source>
</evidence>
<evidence type="ECO:0000313" key="6">
    <source>
        <dbReference type="EMBL" id="CAB4157474.1"/>
    </source>
</evidence>
<keyword evidence="4" id="KW-0231">Viral genome packaging</keyword>
<dbReference type="NCBIfam" id="TIGR01630">
    <property type="entry name" value="psiM2_ORF9"/>
    <property type="match status" value="1"/>
</dbReference>
<keyword evidence="3" id="KW-0067">ATP-binding</keyword>